<organism evidence="22 23">
    <name type="scientific">Clitoria ternatea</name>
    <name type="common">Butterfly pea</name>
    <dbReference type="NCBI Taxonomy" id="43366"/>
    <lineage>
        <taxon>Eukaryota</taxon>
        <taxon>Viridiplantae</taxon>
        <taxon>Streptophyta</taxon>
        <taxon>Embryophyta</taxon>
        <taxon>Tracheophyta</taxon>
        <taxon>Spermatophyta</taxon>
        <taxon>Magnoliopsida</taxon>
        <taxon>eudicotyledons</taxon>
        <taxon>Gunneridae</taxon>
        <taxon>Pentapetalae</taxon>
        <taxon>rosids</taxon>
        <taxon>fabids</taxon>
        <taxon>Fabales</taxon>
        <taxon>Fabaceae</taxon>
        <taxon>Papilionoideae</taxon>
        <taxon>50 kb inversion clade</taxon>
        <taxon>NPAAA clade</taxon>
        <taxon>indigoferoid/millettioid clade</taxon>
        <taxon>Phaseoleae</taxon>
        <taxon>Clitoria</taxon>
    </lineage>
</organism>
<dbReference type="EC" id="2.7.11.1" evidence="2"/>
<dbReference type="GO" id="GO:0004674">
    <property type="term" value="F:protein serine/threonine kinase activity"/>
    <property type="evidence" value="ECO:0007669"/>
    <property type="project" value="UniProtKB-KW"/>
</dbReference>
<evidence type="ECO:0000256" key="5">
    <source>
        <dbReference type="ARBA" id="ARBA00022679"/>
    </source>
</evidence>
<dbReference type="InterPro" id="IPR000719">
    <property type="entry name" value="Prot_kinase_dom"/>
</dbReference>
<accession>A0AAN9JJN2</accession>
<dbReference type="GO" id="GO:0005524">
    <property type="term" value="F:ATP binding"/>
    <property type="evidence" value="ECO:0007669"/>
    <property type="project" value="UniProtKB-UniRule"/>
</dbReference>
<proteinExistence type="predicted"/>
<dbReference type="Pfam" id="PF23577">
    <property type="entry name" value="LysM_RLK"/>
    <property type="match status" value="1"/>
</dbReference>
<dbReference type="FunFam" id="3.30.200.20:FF:000468">
    <property type="entry name" value="LysM receptor kinase 2"/>
    <property type="match status" value="1"/>
</dbReference>
<dbReference type="GO" id="GO:0005886">
    <property type="term" value="C:plasma membrane"/>
    <property type="evidence" value="ECO:0007669"/>
    <property type="project" value="UniProtKB-SubCell"/>
</dbReference>
<evidence type="ECO:0000256" key="17">
    <source>
        <dbReference type="ARBA" id="ARBA00048679"/>
    </source>
</evidence>
<evidence type="ECO:0000256" key="10">
    <source>
        <dbReference type="ARBA" id="ARBA00022840"/>
    </source>
</evidence>
<feature type="chain" id="PRO_5042883815" description="non-specific serine/threonine protein kinase" evidence="20">
    <location>
        <begin position="25"/>
        <end position="620"/>
    </location>
</feature>
<evidence type="ECO:0000256" key="7">
    <source>
        <dbReference type="ARBA" id="ARBA00022729"/>
    </source>
</evidence>
<keyword evidence="6 19" id="KW-0812">Transmembrane</keyword>
<keyword evidence="5" id="KW-0808">Transferase</keyword>
<keyword evidence="23" id="KW-1185">Reference proteome</keyword>
<keyword evidence="4" id="KW-0723">Serine/threonine-protein kinase</keyword>
<dbReference type="GO" id="GO:0019199">
    <property type="term" value="F:transmembrane receptor protein kinase activity"/>
    <property type="evidence" value="ECO:0007669"/>
    <property type="project" value="InterPro"/>
</dbReference>
<dbReference type="InterPro" id="IPR011009">
    <property type="entry name" value="Kinase-like_dom_sf"/>
</dbReference>
<evidence type="ECO:0000256" key="18">
    <source>
        <dbReference type="PROSITE-ProRule" id="PRU10141"/>
    </source>
</evidence>
<feature type="signal peptide" evidence="20">
    <location>
        <begin position="1"/>
        <end position="24"/>
    </location>
</feature>
<dbReference type="PROSITE" id="PS50011">
    <property type="entry name" value="PROTEIN_KINASE_DOM"/>
    <property type="match status" value="1"/>
</dbReference>
<evidence type="ECO:0000256" key="13">
    <source>
        <dbReference type="ARBA" id="ARBA00023157"/>
    </source>
</evidence>
<dbReference type="InterPro" id="IPR001245">
    <property type="entry name" value="Ser-Thr/Tyr_kinase_cat_dom"/>
</dbReference>
<comment type="caution">
    <text evidence="22">The sequence shown here is derived from an EMBL/GenBank/DDBJ whole genome shotgun (WGS) entry which is preliminary data.</text>
</comment>
<evidence type="ECO:0000256" key="3">
    <source>
        <dbReference type="ARBA" id="ARBA00022475"/>
    </source>
</evidence>
<comment type="catalytic activity">
    <reaction evidence="16">
        <text>L-threonyl-[protein] + ATP = O-phospho-L-threonyl-[protein] + ADP + H(+)</text>
        <dbReference type="Rhea" id="RHEA:46608"/>
        <dbReference type="Rhea" id="RHEA-COMP:11060"/>
        <dbReference type="Rhea" id="RHEA-COMP:11605"/>
        <dbReference type="ChEBI" id="CHEBI:15378"/>
        <dbReference type="ChEBI" id="CHEBI:30013"/>
        <dbReference type="ChEBI" id="CHEBI:30616"/>
        <dbReference type="ChEBI" id="CHEBI:61977"/>
        <dbReference type="ChEBI" id="CHEBI:456216"/>
        <dbReference type="EC" id="2.7.11.1"/>
    </reaction>
</comment>
<evidence type="ECO:0000256" key="16">
    <source>
        <dbReference type="ARBA" id="ARBA00047899"/>
    </source>
</evidence>
<keyword evidence="12 19" id="KW-0472">Membrane</keyword>
<dbReference type="PROSITE" id="PS00107">
    <property type="entry name" value="PROTEIN_KINASE_ATP"/>
    <property type="match status" value="1"/>
</dbReference>
<keyword evidence="3" id="KW-1003">Cell membrane</keyword>
<dbReference type="SMART" id="SM00220">
    <property type="entry name" value="S_TKc"/>
    <property type="match status" value="1"/>
</dbReference>
<feature type="binding site" evidence="18">
    <location>
        <position position="350"/>
    </location>
    <ligand>
        <name>ATP</name>
        <dbReference type="ChEBI" id="CHEBI:30616"/>
    </ligand>
</feature>
<evidence type="ECO:0000256" key="9">
    <source>
        <dbReference type="ARBA" id="ARBA00022777"/>
    </source>
</evidence>
<reference evidence="22 23" key="1">
    <citation type="submission" date="2024-01" db="EMBL/GenBank/DDBJ databases">
        <title>The genomes of 5 underutilized Papilionoideae crops provide insights into root nodulation and disease resistance.</title>
        <authorList>
            <person name="Yuan L."/>
        </authorList>
    </citation>
    <scope>NUCLEOTIDE SEQUENCE [LARGE SCALE GENOMIC DNA]</scope>
    <source>
        <strain evidence="22">LY-2023</strain>
        <tissue evidence="22">Leaf</tissue>
    </source>
</reference>
<dbReference type="GO" id="GO:0045087">
    <property type="term" value="P:innate immune response"/>
    <property type="evidence" value="ECO:0007669"/>
    <property type="project" value="InterPro"/>
</dbReference>
<keyword evidence="7 20" id="KW-0732">Signal</keyword>
<evidence type="ECO:0000256" key="6">
    <source>
        <dbReference type="ARBA" id="ARBA00022692"/>
    </source>
</evidence>
<dbReference type="PROSITE" id="PS00108">
    <property type="entry name" value="PROTEIN_KINASE_ST"/>
    <property type="match status" value="1"/>
</dbReference>
<feature type="transmembrane region" description="Helical" evidence="19">
    <location>
        <begin position="231"/>
        <end position="252"/>
    </location>
</feature>
<dbReference type="EMBL" id="JAYKXN010000003">
    <property type="protein sequence ID" value="KAK7300372.1"/>
    <property type="molecule type" value="Genomic_DNA"/>
</dbReference>
<comment type="subcellular location">
    <subcellularLocation>
        <location evidence="1">Cell membrane</location>
        <topology evidence="1">Single-pass membrane protein</topology>
    </subcellularLocation>
</comment>
<evidence type="ECO:0000256" key="14">
    <source>
        <dbReference type="ARBA" id="ARBA00023170"/>
    </source>
</evidence>
<keyword evidence="8 18" id="KW-0547">Nucleotide-binding</keyword>
<dbReference type="Proteomes" id="UP001359559">
    <property type="component" value="Unassembled WGS sequence"/>
</dbReference>
<protein>
    <recommendedName>
        <fullName evidence="2">non-specific serine/threonine protein kinase</fullName>
        <ecNumber evidence="2">2.7.11.1</ecNumber>
    </recommendedName>
</protein>
<dbReference type="Gene3D" id="3.30.200.20">
    <property type="entry name" value="Phosphorylase Kinase, domain 1"/>
    <property type="match status" value="1"/>
</dbReference>
<gene>
    <name evidence="22" type="ORF">RJT34_11216</name>
</gene>
<name>A0AAN9JJN2_CLITE</name>
<dbReference type="InterPro" id="IPR044812">
    <property type="entry name" value="CERK1/LYK3-like"/>
</dbReference>
<sequence>MKLKNGLLLLLFLLVEHVCFNVESKCVKGCDVALASIYVTRGLLLSKITNWMQSNILSNSDVIIGYNRNILFNDDTIPSYYRINVPFPCDCIGGEFLGHVFEYSAAAGDTYDLIAKVFYADLTTVELLQRFNSYGQNDIPANAKVNVTVNCYCGNSNISKDYGLFVTYPLRPGNNLHAISNETNLDAQLLQRYNPGANFSQGSGIVFIPGRDQNGDYVPLFPRKTGLGKGAIVGISIAGICVLLLLAICIYVRYFQKKGEKAELPTETSKVFSIQDASGSAEYETSGSSGAGTASAAGLTGIMVAKSMEFSYQELAKATNNFSLDNKIGQGGFGAVYYAELRGEKTAIKKMDVQASTEFLCELKVLTHVHHLNLVRLIGYCVEGSLFLVYEYIDNGNLGQYLHGTGREPLSWSSRVQIALDSARGLEYIHEHTVPVYIHRDVKSANILIDKNFRGKVADFGLTKLIEVGGSTLHTRLVGTFGYMPPEYAQYGDVSPKIDVYAFGVVLYELISAKNAVLKTGESVAESKGLVALFEEALNQSNPSEGIRKLVDPRLGENYPIDSVLKIAQLGRACTRDNPLLRPSMRSIVVALMTLSSATEDCDDDTSYENQTLINLLSVR</sequence>
<keyword evidence="14" id="KW-0675">Receptor</keyword>
<dbReference type="InterPro" id="IPR008271">
    <property type="entry name" value="Ser/Thr_kinase_AS"/>
</dbReference>
<dbReference type="PANTHER" id="PTHR46204">
    <property type="entry name" value="CHITIN ELICITOR RECEPTOR KINASE 1-RELATED"/>
    <property type="match status" value="1"/>
</dbReference>
<evidence type="ECO:0000256" key="12">
    <source>
        <dbReference type="ARBA" id="ARBA00023136"/>
    </source>
</evidence>
<dbReference type="FunFam" id="1.10.510.10:FF:000468">
    <property type="entry name" value="PTI1-like tyrosine-protein kinase 3"/>
    <property type="match status" value="1"/>
</dbReference>
<feature type="domain" description="Protein kinase" evidence="21">
    <location>
        <begin position="322"/>
        <end position="595"/>
    </location>
</feature>
<comment type="catalytic activity">
    <reaction evidence="17">
        <text>L-seryl-[protein] + ATP = O-phospho-L-seryl-[protein] + ADP + H(+)</text>
        <dbReference type="Rhea" id="RHEA:17989"/>
        <dbReference type="Rhea" id="RHEA-COMP:9863"/>
        <dbReference type="Rhea" id="RHEA-COMP:11604"/>
        <dbReference type="ChEBI" id="CHEBI:15378"/>
        <dbReference type="ChEBI" id="CHEBI:29999"/>
        <dbReference type="ChEBI" id="CHEBI:30616"/>
        <dbReference type="ChEBI" id="CHEBI:83421"/>
        <dbReference type="ChEBI" id="CHEBI:456216"/>
        <dbReference type="EC" id="2.7.11.1"/>
    </reaction>
</comment>
<keyword evidence="13" id="KW-1015">Disulfide bond</keyword>
<dbReference type="SUPFAM" id="SSF56112">
    <property type="entry name" value="Protein kinase-like (PK-like)"/>
    <property type="match status" value="1"/>
</dbReference>
<evidence type="ECO:0000259" key="21">
    <source>
        <dbReference type="PROSITE" id="PS50011"/>
    </source>
</evidence>
<keyword evidence="9" id="KW-0418">Kinase</keyword>
<keyword evidence="15" id="KW-0325">Glycoprotein</keyword>
<dbReference type="PANTHER" id="PTHR46204:SF15">
    <property type="entry name" value="LYSM DOMAIN RECEPTOR-LIKE KINASE 3"/>
    <property type="match status" value="1"/>
</dbReference>
<keyword evidence="10 18" id="KW-0067">ATP-binding</keyword>
<dbReference type="InterPro" id="IPR057097">
    <property type="entry name" value="LysM_RLK3/10"/>
</dbReference>
<evidence type="ECO:0000256" key="19">
    <source>
        <dbReference type="SAM" id="Phobius"/>
    </source>
</evidence>
<evidence type="ECO:0000313" key="23">
    <source>
        <dbReference type="Proteomes" id="UP001359559"/>
    </source>
</evidence>
<evidence type="ECO:0000256" key="20">
    <source>
        <dbReference type="SAM" id="SignalP"/>
    </source>
</evidence>
<evidence type="ECO:0000256" key="4">
    <source>
        <dbReference type="ARBA" id="ARBA00022527"/>
    </source>
</evidence>
<keyword evidence="11 19" id="KW-1133">Transmembrane helix</keyword>
<dbReference type="AlphaFoldDB" id="A0AAN9JJN2"/>
<dbReference type="GO" id="GO:0009617">
    <property type="term" value="P:response to bacterium"/>
    <property type="evidence" value="ECO:0007669"/>
    <property type="project" value="UniProtKB-ARBA"/>
</dbReference>
<evidence type="ECO:0000256" key="2">
    <source>
        <dbReference type="ARBA" id="ARBA00012513"/>
    </source>
</evidence>
<evidence type="ECO:0000256" key="8">
    <source>
        <dbReference type="ARBA" id="ARBA00022741"/>
    </source>
</evidence>
<dbReference type="Gene3D" id="1.10.510.10">
    <property type="entry name" value="Transferase(Phosphotransferase) domain 1"/>
    <property type="match status" value="1"/>
</dbReference>
<dbReference type="Pfam" id="PF07714">
    <property type="entry name" value="PK_Tyr_Ser-Thr"/>
    <property type="match status" value="1"/>
</dbReference>
<evidence type="ECO:0000256" key="1">
    <source>
        <dbReference type="ARBA" id="ARBA00004162"/>
    </source>
</evidence>
<dbReference type="InterPro" id="IPR017441">
    <property type="entry name" value="Protein_kinase_ATP_BS"/>
</dbReference>
<evidence type="ECO:0000313" key="22">
    <source>
        <dbReference type="EMBL" id="KAK7300372.1"/>
    </source>
</evidence>
<evidence type="ECO:0000256" key="15">
    <source>
        <dbReference type="ARBA" id="ARBA00023180"/>
    </source>
</evidence>
<evidence type="ECO:0000256" key="11">
    <source>
        <dbReference type="ARBA" id="ARBA00022989"/>
    </source>
</evidence>